<dbReference type="HOGENOM" id="CLU_059606_2_0_1"/>
<comment type="similarity">
    <text evidence="2 6">Belongs to the YIP1 family.</text>
</comment>
<dbReference type="STRING" id="40149.A0A0E0C4J6"/>
<feature type="transmembrane region" description="Helical" evidence="6">
    <location>
        <begin position="299"/>
        <end position="320"/>
    </location>
</feature>
<dbReference type="eggNOG" id="KOG3114">
    <property type="taxonomic scope" value="Eukaryota"/>
</dbReference>
<dbReference type="GO" id="GO:0000139">
    <property type="term" value="C:Golgi membrane"/>
    <property type="evidence" value="ECO:0007669"/>
    <property type="project" value="UniProtKB-SubCell"/>
</dbReference>
<feature type="transmembrane region" description="Helical" evidence="6">
    <location>
        <begin position="168"/>
        <end position="192"/>
    </location>
</feature>
<proteinExistence type="inferred from homology"/>
<evidence type="ECO:0000256" key="5">
    <source>
        <dbReference type="ARBA" id="ARBA00023136"/>
    </source>
</evidence>
<reference evidence="9" key="2">
    <citation type="submission" date="2018-05" db="EMBL/GenBank/DDBJ databases">
        <title>OmerRS3 (Oryza meridionalis Reference Sequence Version 3).</title>
        <authorList>
            <person name="Zhang J."/>
            <person name="Kudrna D."/>
            <person name="Lee S."/>
            <person name="Talag J."/>
            <person name="Welchert J."/>
            <person name="Wing R.A."/>
        </authorList>
    </citation>
    <scope>NUCLEOTIDE SEQUENCE [LARGE SCALE GENOMIC DNA]</scope>
    <source>
        <strain evidence="9">cv. OR44</strain>
    </source>
</reference>
<evidence type="ECO:0000256" key="2">
    <source>
        <dbReference type="ARBA" id="ARBA00010596"/>
    </source>
</evidence>
<keyword evidence="3 6" id="KW-0812">Transmembrane</keyword>
<feature type="region of interest" description="Disordered" evidence="7">
    <location>
        <begin position="1"/>
        <end position="65"/>
    </location>
</feature>
<feature type="transmembrane region" description="Helical" evidence="6">
    <location>
        <begin position="266"/>
        <end position="287"/>
    </location>
</feature>
<dbReference type="Proteomes" id="UP000008021">
    <property type="component" value="Chromosome 1"/>
</dbReference>
<dbReference type="InterPro" id="IPR039765">
    <property type="entry name" value="Yip5/YIPF1/YIPF2"/>
</dbReference>
<evidence type="ECO:0000256" key="3">
    <source>
        <dbReference type="ARBA" id="ARBA00022692"/>
    </source>
</evidence>
<dbReference type="GO" id="GO:0031267">
    <property type="term" value="F:small GTPase binding"/>
    <property type="evidence" value="ECO:0007669"/>
    <property type="project" value="InterPro"/>
</dbReference>
<evidence type="ECO:0000256" key="6">
    <source>
        <dbReference type="RuleBase" id="RU361264"/>
    </source>
</evidence>
<feature type="transmembrane region" description="Helical" evidence="6">
    <location>
        <begin position="242"/>
        <end position="260"/>
    </location>
</feature>
<feature type="domain" description="Yip1" evidence="8">
    <location>
        <begin position="155"/>
        <end position="315"/>
    </location>
</feature>
<keyword evidence="10" id="KW-1185">Reference proteome</keyword>
<sequence>MMSGGGYSALDDPKASGSVPAATGPDPPTIKFAESNLQTFPPSEAKGKISGAYRPPTDADGQIRSPTSSSSHWFLRLDLTLLVVGAFAACADTFSSSKSGGGGRLGGGVGGGAGSDDAGQGGWFRMFSVAAYKPYFDVDTSDVVERIWESVFPFRGTFTEKTSENPDLYGPFWTCTTLIFVAASIATFVTYLSHKWHKKEWNYDINLVTWSAGLFYGYVTFVPLGLYVILKYFSAPAGLVQLWCLYGYSLFIFIPASLLSIVPIEIFRWVIAGVAGFMSATFVAMNLRAHIVNSGERWFLIVAGIFLLQLGLAVLLKLYFFTITV</sequence>
<dbReference type="EnsemblPlants" id="OMERI01G20640.1">
    <property type="protein sequence ID" value="OMERI01G20640.1"/>
    <property type="gene ID" value="OMERI01G20640"/>
</dbReference>
<keyword evidence="4 6" id="KW-1133">Transmembrane helix</keyword>
<dbReference type="Gramene" id="OMERI01G20640.1">
    <property type="protein sequence ID" value="OMERI01G20640.1"/>
    <property type="gene ID" value="OMERI01G20640"/>
</dbReference>
<dbReference type="Pfam" id="PF04893">
    <property type="entry name" value="Yip1"/>
    <property type="match status" value="1"/>
</dbReference>
<comment type="subcellular location">
    <subcellularLocation>
        <location evidence="6">Golgi apparatus membrane</location>
        <topology evidence="6">Multi-pass membrane protein</topology>
    </subcellularLocation>
    <subcellularLocation>
        <location evidence="1">Membrane</location>
        <topology evidence="1">Multi-pass membrane protein</topology>
    </subcellularLocation>
</comment>
<dbReference type="GO" id="GO:0016192">
    <property type="term" value="P:vesicle-mediated transport"/>
    <property type="evidence" value="ECO:0007669"/>
    <property type="project" value="InterPro"/>
</dbReference>
<dbReference type="AlphaFoldDB" id="A0A0E0C4J6"/>
<evidence type="ECO:0000256" key="1">
    <source>
        <dbReference type="ARBA" id="ARBA00004141"/>
    </source>
</evidence>
<protein>
    <recommendedName>
        <fullName evidence="6">Protein YIP</fullName>
    </recommendedName>
</protein>
<evidence type="ECO:0000256" key="4">
    <source>
        <dbReference type="ARBA" id="ARBA00022989"/>
    </source>
</evidence>
<feature type="transmembrane region" description="Helical" evidence="6">
    <location>
        <begin position="212"/>
        <end position="230"/>
    </location>
</feature>
<dbReference type="InterPro" id="IPR006977">
    <property type="entry name" value="Yip1_dom"/>
</dbReference>
<name>A0A0E0C4J6_9ORYZ</name>
<organism evidence="9">
    <name type="scientific">Oryza meridionalis</name>
    <dbReference type="NCBI Taxonomy" id="40149"/>
    <lineage>
        <taxon>Eukaryota</taxon>
        <taxon>Viridiplantae</taxon>
        <taxon>Streptophyta</taxon>
        <taxon>Embryophyta</taxon>
        <taxon>Tracheophyta</taxon>
        <taxon>Spermatophyta</taxon>
        <taxon>Magnoliopsida</taxon>
        <taxon>Liliopsida</taxon>
        <taxon>Poales</taxon>
        <taxon>Poaceae</taxon>
        <taxon>BOP clade</taxon>
        <taxon>Oryzoideae</taxon>
        <taxon>Oryzeae</taxon>
        <taxon>Oryzinae</taxon>
        <taxon>Oryza</taxon>
    </lineage>
</organism>
<accession>A0A0E0C4J6</accession>
<evidence type="ECO:0000313" key="9">
    <source>
        <dbReference type="EnsemblPlants" id="OMERI01G20640.1"/>
    </source>
</evidence>
<reference evidence="9" key="1">
    <citation type="submission" date="2015-04" db="UniProtKB">
        <authorList>
            <consortium name="EnsemblPlants"/>
        </authorList>
    </citation>
    <scope>IDENTIFICATION</scope>
</reference>
<evidence type="ECO:0000259" key="8">
    <source>
        <dbReference type="Pfam" id="PF04893"/>
    </source>
</evidence>
<dbReference type="PANTHER" id="PTHR12822">
    <property type="entry name" value="PROTEIN YIPF"/>
    <property type="match status" value="1"/>
</dbReference>
<evidence type="ECO:0000256" key="7">
    <source>
        <dbReference type="SAM" id="MobiDB-lite"/>
    </source>
</evidence>
<evidence type="ECO:0000313" key="10">
    <source>
        <dbReference type="Proteomes" id="UP000008021"/>
    </source>
</evidence>
<keyword evidence="5 6" id="KW-0472">Membrane</keyword>
<dbReference type="PANTHER" id="PTHR12822:SF2">
    <property type="entry name" value="PROTEIN YIPF"/>
    <property type="match status" value="1"/>
</dbReference>